<gene>
    <name evidence="2" type="ordered locus">Mhun_1268</name>
</gene>
<dbReference type="InterPro" id="IPR019215">
    <property type="entry name" value="DUF2115"/>
</dbReference>
<organism evidence="2 3">
    <name type="scientific">Methanospirillum hungatei JF-1 (strain ATCC 27890 / DSM 864 / NBRC 100397 / JF-1)</name>
    <dbReference type="NCBI Taxonomy" id="323259"/>
    <lineage>
        <taxon>Archaea</taxon>
        <taxon>Methanobacteriati</taxon>
        <taxon>Methanobacteriota</taxon>
        <taxon>Stenosarchaea group</taxon>
        <taxon>Methanomicrobia</taxon>
        <taxon>Methanomicrobiales</taxon>
        <taxon>Methanospirillaceae</taxon>
        <taxon>Methanospirillum</taxon>
    </lineage>
</organism>
<comment type="similarity">
    <text evidence="1">Belongs to the UPF0305 family.</text>
</comment>
<reference evidence="3" key="1">
    <citation type="journal article" date="2016" name="Stand. Genomic Sci.">
        <title>Complete genome sequence of Methanospirillum hungatei type strain JF1.</title>
        <authorList>
            <person name="Gunsalus R.P."/>
            <person name="Cook L.E."/>
            <person name="Crable B."/>
            <person name="Rohlin L."/>
            <person name="McDonald E."/>
            <person name="Mouttaki H."/>
            <person name="Sieber J.R."/>
            <person name="Poweleit N."/>
            <person name="Zhou H."/>
            <person name="Lapidus A.L."/>
            <person name="Daligault H.E."/>
            <person name="Land M."/>
            <person name="Gilna P."/>
            <person name="Ivanova N."/>
            <person name="Kyrpides N."/>
            <person name="Culley D.E."/>
            <person name="McInerney M.J."/>
        </authorList>
    </citation>
    <scope>NUCLEOTIDE SEQUENCE [LARGE SCALE GENOMIC DNA]</scope>
    <source>
        <strain evidence="3">ATCC 27890 / DSM 864 / NBRC 100397 / JF-1</strain>
    </source>
</reference>
<dbReference type="STRING" id="323259.Mhun_1268"/>
<dbReference type="InParanoid" id="Q2FNU7"/>
<dbReference type="HOGENOM" id="CLU_089549_0_0_2"/>
<dbReference type="AlphaFoldDB" id="Q2FNU7"/>
<dbReference type="Proteomes" id="UP000001941">
    <property type="component" value="Chromosome"/>
</dbReference>
<dbReference type="EnsemblBacteria" id="ABD41011">
    <property type="protein sequence ID" value="ABD41011"/>
    <property type="gene ID" value="Mhun_1268"/>
</dbReference>
<keyword evidence="3" id="KW-1185">Reference proteome</keyword>
<dbReference type="RefSeq" id="WP_011448288.1">
    <property type="nucleotide sequence ID" value="NC_007796.1"/>
</dbReference>
<dbReference type="GeneID" id="3925223"/>
<evidence type="ECO:0000313" key="3">
    <source>
        <dbReference type="Proteomes" id="UP000001941"/>
    </source>
</evidence>
<dbReference type="NCBIfam" id="NF002175">
    <property type="entry name" value="PRK01022.1-2"/>
    <property type="match status" value="1"/>
</dbReference>
<protein>
    <recommendedName>
        <fullName evidence="1">UPF0305 protein Mhun_1268</fullName>
    </recommendedName>
</protein>
<dbReference type="OrthoDB" id="81482at2157"/>
<accession>Q2FNU7</accession>
<evidence type="ECO:0000256" key="1">
    <source>
        <dbReference type="HAMAP-Rule" id="MF_00763"/>
    </source>
</evidence>
<dbReference type="EMBL" id="CP000254">
    <property type="protein sequence ID" value="ABD41011.1"/>
    <property type="molecule type" value="Genomic_DNA"/>
</dbReference>
<proteinExistence type="inferred from homology"/>
<sequence length="223" mass="25098">MVKLLTFDKGKVTGTHSIADACRRLSSLLMRGDLGLAIADIVLTYSPNDLKQMKVNFSGKIDSLSPDYKKELEETIAVFLDGTYQNIRLMNQQGSFATIQEPVSDQAKEYWMMVADRCSTGDIPGNRLRFLKFLLSGFCMFVQEIPGHPVGMPFPGGDKVDFIDGKYYCPVRTKSHDVDAALCPFCPAEQTPDIGYLKPPIKGSKHRKQEYIKNIYDYHHFNG</sequence>
<name>Q2FNU7_METHJ</name>
<dbReference type="HAMAP" id="MF_00763">
    <property type="entry name" value="UPF0305"/>
    <property type="match status" value="1"/>
</dbReference>
<dbReference type="FunCoup" id="Q2FNU7">
    <property type="interactions" value="1"/>
</dbReference>
<dbReference type="KEGG" id="mhu:Mhun_1268"/>
<evidence type="ECO:0000313" key="2">
    <source>
        <dbReference type="EMBL" id="ABD41011.1"/>
    </source>
</evidence>
<dbReference type="eggNOG" id="arCOG03215">
    <property type="taxonomic scope" value="Archaea"/>
</dbReference>
<dbReference type="Pfam" id="PF09888">
    <property type="entry name" value="DUF2115"/>
    <property type="match status" value="1"/>
</dbReference>